<name>A0A251M1H3_MANES</name>
<protein>
    <recommendedName>
        <fullName evidence="6">DUF4378 domain-containing protein</fullName>
    </recommendedName>
</protein>
<feature type="region of interest" description="Disordered" evidence="1">
    <location>
        <begin position="381"/>
        <end position="446"/>
    </location>
</feature>
<feature type="compositionally biased region" description="Basic and acidic residues" evidence="1">
    <location>
        <begin position="53"/>
        <end position="81"/>
    </location>
</feature>
<dbReference type="OrthoDB" id="1928505at2759"/>
<proteinExistence type="predicted"/>
<gene>
    <name evidence="4" type="ORF">MANES_01G111200</name>
</gene>
<evidence type="ECO:0000256" key="1">
    <source>
        <dbReference type="SAM" id="MobiDB-lite"/>
    </source>
</evidence>
<accession>A0A251M1H3</accession>
<evidence type="ECO:0000259" key="2">
    <source>
        <dbReference type="Pfam" id="PF14309"/>
    </source>
</evidence>
<dbReference type="STRING" id="3983.A0A251M1H3"/>
<feature type="region of interest" description="Disordered" evidence="1">
    <location>
        <begin position="158"/>
        <end position="178"/>
    </location>
</feature>
<dbReference type="Pfam" id="PF14309">
    <property type="entry name" value="DUF4378"/>
    <property type="match status" value="1"/>
</dbReference>
<feature type="domain" description="DUF4378" evidence="2">
    <location>
        <begin position="790"/>
        <end position="954"/>
    </location>
</feature>
<reference evidence="4 5" key="1">
    <citation type="submission" date="2016-02" db="EMBL/GenBank/DDBJ databases">
        <title>WGS assembly of Manihot esculenta.</title>
        <authorList>
            <person name="Bredeson J.V."/>
            <person name="Prochnik S.E."/>
            <person name="Lyons J.B."/>
            <person name="Schmutz J."/>
            <person name="Grimwood J."/>
            <person name="Vrebalov J."/>
            <person name="Bart R.S."/>
            <person name="Amuge T."/>
            <person name="Ferguson M.E."/>
            <person name="Green R."/>
            <person name="Putnam N."/>
            <person name="Stites J."/>
            <person name="Rounsley S."/>
            <person name="Rokhsar D.S."/>
        </authorList>
    </citation>
    <scope>NUCLEOTIDE SEQUENCE [LARGE SCALE GENOMIC DNA]</scope>
    <source>
        <strain evidence="5">cv. AM560-2</strain>
        <tissue evidence="4">Leaf</tissue>
    </source>
</reference>
<sequence length="967" mass="107858">MNGSTGKTSSCLAITEKRPHRPGGCVGIFFQLFDWNRRFHKKKLFSKKLLPPAREKQSSKKFGGDEKMPKTKSHLIADENSRGFPNVKKNGNRSDNTEQKHEMRAPGLVARLMGLESLPAVHREKHKKVSKTPPCDVREEKFVNSHSGSDMEVVNLEKGSSKIESRPQKLQKTGQSERRAVTRFGAEALQIKNVLSRARKHNHPKLASPVKSPRISSSRNVSRASRLIDAATRILEPGLHATSRAKCALTYSSSRNYVPENEVLMDAMGLGVVSPDVQEQHRNDVNYNVGVDKSLMGQTSCKNCGNLLDVVDSRPNVEEQPFVYQSLAANVANKSLQGLERIEPRQLNSYPQQDRDAAYLRNQVQSAERLDSTRACSELISDRKPASSEGQMPRQLKSQQYRPQKDEPSSSPFQQRTPNEAAVAKGRIPPRAKLNNLQSRRDSSAANAVTGAKDFVALNRSLSGRTRPRVSNKTENYMVDTQRKFCSRRDDSLSQLRNPVRKRRTVSINAQLDSSGLVNPTSMRQKNVKSDFMSGRELEHNAPPAGGASIKARSAIHGEVHRTNGDNNNDVVSFTFSSPLRRKNLVPLGLRDMKDHIDKNASHQRKLPFDENDGKISSQRQMPLRGDTLGAILEQKLKELTSQEEDELTNGGSVPKRSTAMILQELISALTSQQPFYPDGHMVNAETTFQTEGRVGGSSVGFSHDVDHLSPGSVLEAPFSNDSCFSSSLDDCSARRLRSDSMDYSFDLLDSATSANEYMGSKIVTDLLNHISRILPSIDLAGGGLKGSRLTYVKEVILNAELLFGSAAARNSDGMKSMLRGPILFDELETLASAMWTDFNSIGFVESKEGRKDSRVRRFLFDCVIECLDSKYSKYCNSGFKAWRRVPLCMNTEMLIEEVGEEIRSWTNLAGMIPDEIIEWEMSHSLGKWTDFEIEAFESGAQIDWDILRVLVDELVMDLWDCGLGSF</sequence>
<dbReference type="Gramene" id="Manes.01G111200.1.v8.1">
    <property type="protein sequence ID" value="Manes.01G111200.1.v8.1.CDS"/>
    <property type="gene ID" value="Manes.01G111200.v8.1"/>
</dbReference>
<evidence type="ECO:0000313" key="5">
    <source>
        <dbReference type="Proteomes" id="UP000091857"/>
    </source>
</evidence>
<evidence type="ECO:0000313" key="4">
    <source>
        <dbReference type="EMBL" id="OAY60424.1"/>
    </source>
</evidence>
<dbReference type="EMBL" id="CM004387">
    <property type="protein sequence ID" value="OAY60424.1"/>
    <property type="molecule type" value="Genomic_DNA"/>
</dbReference>
<dbReference type="Pfam" id="PF14383">
    <property type="entry name" value="VARLMGL"/>
    <property type="match status" value="1"/>
</dbReference>
<keyword evidence="5" id="KW-1185">Reference proteome</keyword>
<dbReference type="AlphaFoldDB" id="A0A251M1H3"/>
<dbReference type="InterPro" id="IPR032795">
    <property type="entry name" value="DUF3741-assoc"/>
</dbReference>
<dbReference type="InterPro" id="IPR025486">
    <property type="entry name" value="DUF4378"/>
</dbReference>
<feature type="compositionally biased region" description="Polar residues" evidence="1">
    <location>
        <begin position="409"/>
        <end position="418"/>
    </location>
</feature>
<dbReference type="Proteomes" id="UP000091857">
    <property type="component" value="Chromosome 1"/>
</dbReference>
<dbReference type="PANTHER" id="PTHR21726">
    <property type="entry name" value="PHOSPHATIDYLINOSITOL N-ACETYLGLUCOSAMINYLTRANSFERASE SUBUNIT P DOWN SYNDROME CRITICAL REGION PROTEIN 5 -RELATED"/>
    <property type="match status" value="1"/>
</dbReference>
<evidence type="ECO:0000259" key="3">
    <source>
        <dbReference type="Pfam" id="PF14383"/>
    </source>
</evidence>
<feature type="domain" description="DUF3741" evidence="3">
    <location>
        <begin position="94"/>
        <end position="123"/>
    </location>
</feature>
<evidence type="ECO:0008006" key="6">
    <source>
        <dbReference type="Google" id="ProtNLM"/>
    </source>
</evidence>
<feature type="region of interest" description="Disordered" evidence="1">
    <location>
        <begin position="199"/>
        <end position="221"/>
    </location>
</feature>
<dbReference type="PANTHER" id="PTHR21726:SF61">
    <property type="entry name" value="DNAA INITIATOR-ASSOCIATING PROTEIN"/>
    <property type="match status" value="1"/>
</dbReference>
<dbReference type="EMBL" id="CM004387">
    <property type="protein sequence ID" value="OAY60423.1"/>
    <property type="molecule type" value="Genomic_DNA"/>
</dbReference>
<organism evidence="4 5">
    <name type="scientific">Manihot esculenta</name>
    <name type="common">Cassava</name>
    <name type="synonym">Jatropha manihot</name>
    <dbReference type="NCBI Taxonomy" id="3983"/>
    <lineage>
        <taxon>Eukaryota</taxon>
        <taxon>Viridiplantae</taxon>
        <taxon>Streptophyta</taxon>
        <taxon>Embryophyta</taxon>
        <taxon>Tracheophyta</taxon>
        <taxon>Spermatophyta</taxon>
        <taxon>Magnoliopsida</taxon>
        <taxon>eudicotyledons</taxon>
        <taxon>Gunneridae</taxon>
        <taxon>Pentapetalae</taxon>
        <taxon>rosids</taxon>
        <taxon>fabids</taxon>
        <taxon>Malpighiales</taxon>
        <taxon>Euphorbiaceae</taxon>
        <taxon>Crotonoideae</taxon>
        <taxon>Manihoteae</taxon>
        <taxon>Manihot</taxon>
    </lineage>
</organism>
<feature type="region of interest" description="Disordered" evidence="1">
    <location>
        <begin position="50"/>
        <end position="102"/>
    </location>
</feature>
<dbReference type="OMA" id="SATCMNN"/>